<feature type="compositionally biased region" description="Acidic residues" evidence="1">
    <location>
        <begin position="343"/>
        <end position="356"/>
    </location>
</feature>
<proteinExistence type="predicted"/>
<evidence type="ECO:0000313" key="3">
    <source>
        <dbReference type="Proteomes" id="UP000324800"/>
    </source>
</evidence>
<feature type="compositionally biased region" description="Acidic residues" evidence="1">
    <location>
        <begin position="633"/>
        <end position="647"/>
    </location>
</feature>
<feature type="region of interest" description="Disordered" evidence="1">
    <location>
        <begin position="126"/>
        <end position="234"/>
    </location>
</feature>
<feature type="compositionally biased region" description="Polar residues" evidence="1">
    <location>
        <begin position="572"/>
        <end position="582"/>
    </location>
</feature>
<feature type="compositionally biased region" description="Polar residues" evidence="1">
    <location>
        <begin position="278"/>
        <end position="290"/>
    </location>
</feature>
<reference evidence="2 3" key="1">
    <citation type="submission" date="2019-03" db="EMBL/GenBank/DDBJ databases">
        <title>Single cell metagenomics reveals metabolic interactions within the superorganism composed of flagellate Streblomastix strix and complex community of Bacteroidetes bacteria on its surface.</title>
        <authorList>
            <person name="Treitli S.C."/>
            <person name="Kolisko M."/>
            <person name="Husnik F."/>
            <person name="Keeling P."/>
            <person name="Hampl V."/>
        </authorList>
    </citation>
    <scope>NUCLEOTIDE SEQUENCE [LARGE SCALE GENOMIC DNA]</scope>
    <source>
        <strain evidence="2">ST1C</strain>
    </source>
</reference>
<feature type="compositionally biased region" description="Polar residues" evidence="1">
    <location>
        <begin position="186"/>
        <end position="201"/>
    </location>
</feature>
<feature type="compositionally biased region" description="Polar residues" evidence="1">
    <location>
        <begin position="17"/>
        <end position="65"/>
    </location>
</feature>
<evidence type="ECO:0000313" key="2">
    <source>
        <dbReference type="EMBL" id="KAA6400381.1"/>
    </source>
</evidence>
<feature type="region of interest" description="Disordered" evidence="1">
    <location>
        <begin position="547"/>
        <end position="747"/>
    </location>
</feature>
<feature type="compositionally biased region" description="Low complexity" evidence="1">
    <location>
        <begin position="692"/>
        <end position="733"/>
    </location>
</feature>
<accession>A0A5J4WZM4</accession>
<protein>
    <submittedName>
        <fullName evidence="2">Uncharacterized protein</fullName>
    </submittedName>
</protein>
<gene>
    <name evidence="2" type="ORF">EZS28_004095</name>
</gene>
<feature type="compositionally biased region" description="Acidic residues" evidence="1">
    <location>
        <begin position="614"/>
        <end position="625"/>
    </location>
</feature>
<sequence length="747" mass="83128">MDFDERQTKPPQIAAPQGQTQPNNQLQVPNSNASIKPSQGSSPVSTAVNNDKSPTQQVQPQTYSENPGFLQMSDGEPLIFTKPPLPKQSDHDQFCRDFHEKHSPKPAPPDEHTELRNKIIQEIRAQVSSPQRAATPALQTTTALPNARNNEIITKQQPQQLPPVPKQSEPAPTQSILSPARPVTITPGTQHGQPQATTGTPHQGPVPSKQVEKTTTSSPIISKSTVPQKPIRSISDQSALNNLVNSKKFSKQLIAPSTSKTELVPSPKSPVLPRRVPKSTSIIKSQSPKSVSAMVKDSKSQRIQSDEDEEESSSGEEQTGEESDQQDGDGQEDEQGELKQQQDEDNEEQQQNEDTDEKPNIENEQPQQDDENLDGEQLTYTYEAFPDLQHIMDAWPGMTPDNPIVVDSNRVMAKKQFPDINVIRNQIGTDFENKNISELTGREFQQCLSTSIVQANLLCNYVNLQMLLLRSKLIQLRNGTIVDGMEYHRRLNENLGLSMMMGRMLGKLPVGGKGFPIERTQIMIPEDNEPFWNRSRAANLRITDEHVTNMKSRRTKVQMEVDKKVVKKRPSLSPSSRTNNRTILRDDEDDDDDDDDDDNNNRSRSDQEAIGPNGEDEDDEQNDESEFIKGLTGEEDQDAEVISSEEETYIKTRRGSVVHGKSGNVKEKEHPHKAKHAPKPTSKKIPSKFPDSLSSSKKPTKKPLQSSSSSSSSTYSPPSKQPSSKSSSSSSSKVPHRKSSTHTKRSR</sequence>
<feature type="compositionally biased region" description="Acidic residues" evidence="1">
    <location>
        <begin position="586"/>
        <end position="598"/>
    </location>
</feature>
<dbReference type="Proteomes" id="UP000324800">
    <property type="component" value="Unassembled WGS sequence"/>
</dbReference>
<feature type="compositionally biased region" description="Basic residues" evidence="1">
    <location>
        <begin position="671"/>
        <end position="686"/>
    </location>
</feature>
<dbReference type="AlphaFoldDB" id="A0A5J4WZM4"/>
<evidence type="ECO:0000256" key="1">
    <source>
        <dbReference type="SAM" id="MobiDB-lite"/>
    </source>
</evidence>
<dbReference type="EMBL" id="SNRW01000571">
    <property type="protein sequence ID" value="KAA6400381.1"/>
    <property type="molecule type" value="Genomic_DNA"/>
</dbReference>
<feature type="compositionally biased region" description="Basic residues" evidence="1">
    <location>
        <begin position="734"/>
        <end position="747"/>
    </location>
</feature>
<feature type="compositionally biased region" description="Low complexity" evidence="1">
    <location>
        <begin position="213"/>
        <end position="225"/>
    </location>
</feature>
<feature type="compositionally biased region" description="Basic and acidic residues" evidence="1">
    <location>
        <begin position="88"/>
        <end position="113"/>
    </location>
</feature>
<feature type="compositionally biased region" description="Acidic residues" evidence="1">
    <location>
        <begin position="306"/>
        <end position="335"/>
    </location>
</feature>
<feature type="region of interest" description="Disordered" evidence="1">
    <location>
        <begin position="254"/>
        <end position="374"/>
    </location>
</feature>
<comment type="caution">
    <text evidence="2">The sequence shown here is derived from an EMBL/GenBank/DDBJ whole genome shotgun (WGS) entry which is preliminary data.</text>
</comment>
<organism evidence="2 3">
    <name type="scientific">Streblomastix strix</name>
    <dbReference type="NCBI Taxonomy" id="222440"/>
    <lineage>
        <taxon>Eukaryota</taxon>
        <taxon>Metamonada</taxon>
        <taxon>Preaxostyla</taxon>
        <taxon>Oxymonadida</taxon>
        <taxon>Streblomastigidae</taxon>
        <taxon>Streblomastix</taxon>
    </lineage>
</organism>
<feature type="compositionally biased region" description="Low complexity" evidence="1">
    <location>
        <begin position="133"/>
        <end position="145"/>
    </location>
</feature>
<feature type="region of interest" description="Disordered" evidence="1">
    <location>
        <begin position="1"/>
        <end position="113"/>
    </location>
</feature>
<name>A0A5J4WZM4_9EUKA</name>